<dbReference type="SMART" id="SM00248">
    <property type="entry name" value="ANK"/>
    <property type="match status" value="1"/>
</dbReference>
<comment type="caution">
    <text evidence="3">The sequence shown here is derived from an EMBL/GenBank/DDBJ whole genome shotgun (WGS) entry which is preliminary data.</text>
</comment>
<dbReference type="SUPFAM" id="SSF48403">
    <property type="entry name" value="Ankyrin repeat"/>
    <property type="match status" value="1"/>
</dbReference>
<proteinExistence type="predicted"/>
<dbReference type="InterPro" id="IPR036770">
    <property type="entry name" value="Ankyrin_rpt-contain_sf"/>
</dbReference>
<gene>
    <name evidence="3" type="ORF">JOQ06_008929</name>
</gene>
<keyword evidence="2" id="KW-0040">ANK repeat</keyword>
<evidence type="ECO:0000256" key="1">
    <source>
        <dbReference type="ARBA" id="ARBA00023121"/>
    </source>
</evidence>
<keyword evidence="4" id="KW-1185">Reference proteome</keyword>
<organism evidence="3 4">
    <name type="scientific">Pogonophryne albipinna</name>
    <dbReference type="NCBI Taxonomy" id="1090488"/>
    <lineage>
        <taxon>Eukaryota</taxon>
        <taxon>Metazoa</taxon>
        <taxon>Chordata</taxon>
        <taxon>Craniata</taxon>
        <taxon>Vertebrata</taxon>
        <taxon>Euteleostomi</taxon>
        <taxon>Actinopterygii</taxon>
        <taxon>Neopterygii</taxon>
        <taxon>Teleostei</taxon>
        <taxon>Neoteleostei</taxon>
        <taxon>Acanthomorphata</taxon>
        <taxon>Eupercaria</taxon>
        <taxon>Perciformes</taxon>
        <taxon>Notothenioidei</taxon>
        <taxon>Pogonophryne</taxon>
    </lineage>
</organism>
<dbReference type="GO" id="GO:0000062">
    <property type="term" value="F:fatty-acyl-CoA binding"/>
    <property type="evidence" value="ECO:0007669"/>
    <property type="project" value="TreeGrafter"/>
</dbReference>
<dbReference type="PROSITE" id="PS50088">
    <property type="entry name" value="ANK_REPEAT"/>
    <property type="match status" value="1"/>
</dbReference>
<protein>
    <submittedName>
        <fullName evidence="3">Uncharacterized protein</fullName>
    </submittedName>
</protein>
<dbReference type="InterPro" id="IPR002110">
    <property type="entry name" value="Ankyrin_rpt"/>
</dbReference>
<evidence type="ECO:0000313" key="3">
    <source>
        <dbReference type="EMBL" id="KAJ4946886.1"/>
    </source>
</evidence>
<reference evidence="3" key="1">
    <citation type="submission" date="2022-11" db="EMBL/GenBank/DDBJ databases">
        <title>Chromosome-level genome of Pogonophryne albipinna.</title>
        <authorList>
            <person name="Jo E."/>
        </authorList>
    </citation>
    <scope>NUCLEOTIDE SEQUENCE</scope>
    <source>
        <strain evidence="3">SGF0006</strain>
        <tissue evidence="3">Muscle</tissue>
    </source>
</reference>
<dbReference type="EMBL" id="JAPTMU010000002">
    <property type="protein sequence ID" value="KAJ4946886.1"/>
    <property type="molecule type" value="Genomic_DNA"/>
</dbReference>
<accession>A0AAD6BPJ1</accession>
<feature type="repeat" description="ANK" evidence="2">
    <location>
        <begin position="32"/>
        <end position="64"/>
    </location>
</feature>
<dbReference type="Gene3D" id="1.25.40.20">
    <property type="entry name" value="Ankyrin repeat-containing domain"/>
    <property type="match status" value="1"/>
</dbReference>
<dbReference type="PANTHER" id="PTHR24119:SF0">
    <property type="entry name" value="ACYL-COA-BINDING DOMAIN-CONTAINING PROTEIN 6"/>
    <property type="match status" value="1"/>
</dbReference>
<evidence type="ECO:0000256" key="2">
    <source>
        <dbReference type="PROSITE-ProRule" id="PRU00023"/>
    </source>
</evidence>
<name>A0AAD6BPJ1_9TELE</name>
<dbReference type="Proteomes" id="UP001219934">
    <property type="component" value="Unassembled WGS sequence"/>
</dbReference>
<dbReference type="PROSITE" id="PS50297">
    <property type="entry name" value="ANK_REP_REGION"/>
    <property type="match status" value="1"/>
</dbReference>
<dbReference type="AlphaFoldDB" id="A0AAD6BPJ1"/>
<sequence length="90" mass="9617">MSDLLFVSQQSSALPLIDRDRLDVLNTSQDNEGQTALHYASACEFAEIVDLLLSSGADPSIKDLEGSLPEEVTESSAISSLLQQHTAPKG</sequence>
<dbReference type="PANTHER" id="PTHR24119">
    <property type="entry name" value="ACYL-COA-BINDING DOMAIN-CONTAINING PROTEIN 6"/>
    <property type="match status" value="1"/>
</dbReference>
<keyword evidence="1" id="KW-0446">Lipid-binding</keyword>
<evidence type="ECO:0000313" key="4">
    <source>
        <dbReference type="Proteomes" id="UP001219934"/>
    </source>
</evidence>
<dbReference type="Pfam" id="PF00023">
    <property type="entry name" value="Ank"/>
    <property type="match status" value="1"/>
</dbReference>